<reference evidence="4" key="1">
    <citation type="journal article" date="2019" name="Int. J. Syst. Evol. Microbiol.">
        <title>The Global Catalogue of Microorganisms (GCM) 10K type strain sequencing project: providing services to taxonomists for standard genome sequencing and annotation.</title>
        <authorList>
            <consortium name="The Broad Institute Genomics Platform"/>
            <consortium name="The Broad Institute Genome Sequencing Center for Infectious Disease"/>
            <person name="Wu L."/>
            <person name="Ma J."/>
        </authorList>
    </citation>
    <scope>NUCLEOTIDE SEQUENCE [LARGE SCALE GENOMIC DNA]</scope>
    <source>
        <strain evidence="4">JCM 31037</strain>
    </source>
</reference>
<keyword evidence="2" id="KW-1133">Transmembrane helix</keyword>
<organism evidence="3 4">
    <name type="scientific">Micromonospora sonneratiae</name>
    <dbReference type="NCBI Taxonomy" id="1184706"/>
    <lineage>
        <taxon>Bacteria</taxon>
        <taxon>Bacillati</taxon>
        <taxon>Actinomycetota</taxon>
        <taxon>Actinomycetes</taxon>
        <taxon>Micromonosporales</taxon>
        <taxon>Micromonosporaceae</taxon>
        <taxon>Micromonospora</taxon>
    </lineage>
</organism>
<feature type="transmembrane region" description="Helical" evidence="2">
    <location>
        <begin position="373"/>
        <end position="391"/>
    </location>
</feature>
<feature type="transmembrane region" description="Helical" evidence="2">
    <location>
        <begin position="437"/>
        <end position="463"/>
    </location>
</feature>
<feature type="transmembrane region" description="Helical" evidence="2">
    <location>
        <begin position="85"/>
        <end position="104"/>
    </location>
</feature>
<accession>A0ABW3YLA8</accession>
<dbReference type="Proteomes" id="UP001597260">
    <property type="component" value="Unassembled WGS sequence"/>
</dbReference>
<comment type="caution">
    <text evidence="3">The sequence shown here is derived from an EMBL/GenBank/DDBJ whole genome shotgun (WGS) entry which is preliminary data.</text>
</comment>
<feature type="transmembrane region" description="Helical" evidence="2">
    <location>
        <begin position="561"/>
        <end position="579"/>
    </location>
</feature>
<feature type="transmembrane region" description="Helical" evidence="2">
    <location>
        <begin position="411"/>
        <end position="431"/>
    </location>
</feature>
<protein>
    <recommendedName>
        <fullName evidence="5">ABC-2 type transport system permease protein</fullName>
    </recommendedName>
</protein>
<evidence type="ECO:0000256" key="1">
    <source>
        <dbReference type="SAM" id="MobiDB-lite"/>
    </source>
</evidence>
<feature type="transmembrane region" description="Helical" evidence="2">
    <location>
        <begin position="194"/>
        <end position="215"/>
    </location>
</feature>
<feature type="transmembrane region" description="Helical" evidence="2">
    <location>
        <begin position="165"/>
        <end position="188"/>
    </location>
</feature>
<evidence type="ECO:0008006" key="5">
    <source>
        <dbReference type="Google" id="ProtNLM"/>
    </source>
</evidence>
<gene>
    <name evidence="3" type="ORF">ACFQ4H_24765</name>
</gene>
<dbReference type="EMBL" id="JBHTMP010000045">
    <property type="protein sequence ID" value="MFD1324302.1"/>
    <property type="molecule type" value="Genomic_DNA"/>
</dbReference>
<evidence type="ECO:0000313" key="3">
    <source>
        <dbReference type="EMBL" id="MFD1324302.1"/>
    </source>
</evidence>
<feature type="transmembrane region" description="Helical" evidence="2">
    <location>
        <begin position="531"/>
        <end position="555"/>
    </location>
</feature>
<feature type="transmembrane region" description="Helical" evidence="2">
    <location>
        <begin position="290"/>
        <end position="308"/>
    </location>
</feature>
<feature type="transmembrane region" description="Helical" evidence="2">
    <location>
        <begin position="51"/>
        <end position="70"/>
    </location>
</feature>
<dbReference type="RefSeq" id="WP_377574707.1">
    <property type="nucleotide sequence ID" value="NZ_JBHTMP010000045.1"/>
</dbReference>
<feature type="transmembrane region" description="Helical" evidence="2">
    <location>
        <begin position="599"/>
        <end position="617"/>
    </location>
</feature>
<keyword evidence="2" id="KW-0812">Transmembrane</keyword>
<feature type="transmembrane region" description="Helical" evidence="2">
    <location>
        <begin position="343"/>
        <end position="361"/>
    </location>
</feature>
<sequence length="699" mass="76315">METPPEIAPQPNPKPKPKAKTGTTEEQKYLEALAADYQSLRGTFDRLDQTSTGLLAVAVTLTAAFGAFLLDSCNLPSFTCTPRTWAPLYAFLPLAPFATMLLFADMGNAKTLRMYYTRAVEAELMRVTNAPSISFAEGYPIRLPAYGHLSVGLFGQRRGRPRYRLTLLLLYVSVASLYAFTTGLSLWIARPIDLQITMLFVYAFITAVIIRITWLGSFGSRTLWKDATMPFSWAVHDTEQLPGARTTPTRITRSIRAYLFVPRPHELLVRFWIVPFSWLLAALLSDSLGGRQLVTALVVAAVFEFVVYQGRYVANDLRGIGIDDEYSSYKRRNRFPWPVKPSWVRWAILSIVVRVGLAVWISLRILPSGPDRILLVAIAALAVQATIYEALRERVSVSTGTPTTLLSPGKLAIYLVVGLGYALRAWIGFALGGLGQFGALAIVLPVLAMLAFGVMSVTMAWALSVSTQVVPTTDRVPSDRCSRTLLKMTHLGPLGVQARLIAPGEIEYVNHMALDPGQQESLRHQRFLEPVAGMTIWNIASLITTACALGTVAVVAPEGHASLLGLALLLGTTIQYAVVRSYGSGAADSARTSRRRLSAPLVAVTGAVSTGLIFGILSSTETGVSAGLALALASFGYLYFRHACVADMEVTLSDVVRPLGRAVQNLTRRVVELIFGRYAAQLVWNRESGDRTDRDDVPA</sequence>
<proteinExistence type="predicted"/>
<feature type="transmembrane region" description="Helical" evidence="2">
    <location>
        <begin position="623"/>
        <end position="640"/>
    </location>
</feature>
<keyword evidence="4" id="KW-1185">Reference proteome</keyword>
<name>A0ABW3YLA8_9ACTN</name>
<feature type="compositionally biased region" description="Pro residues" evidence="1">
    <location>
        <begin position="1"/>
        <end position="14"/>
    </location>
</feature>
<evidence type="ECO:0000313" key="4">
    <source>
        <dbReference type="Proteomes" id="UP001597260"/>
    </source>
</evidence>
<evidence type="ECO:0000256" key="2">
    <source>
        <dbReference type="SAM" id="Phobius"/>
    </source>
</evidence>
<feature type="region of interest" description="Disordered" evidence="1">
    <location>
        <begin position="1"/>
        <end position="25"/>
    </location>
</feature>
<keyword evidence="2" id="KW-0472">Membrane</keyword>
<feature type="transmembrane region" description="Helical" evidence="2">
    <location>
        <begin position="267"/>
        <end position="284"/>
    </location>
</feature>